<feature type="transmembrane region" description="Helical" evidence="1">
    <location>
        <begin position="12"/>
        <end position="31"/>
    </location>
</feature>
<dbReference type="AlphaFoldDB" id="A0A5C2RY92"/>
<sequence length="50" mass="5746">MKSWMQKDGKRGMYICTVIVSWSCFYMLWGLSASPPQACPVLHLCSVKYN</sequence>
<keyword evidence="1" id="KW-0812">Transmembrane</keyword>
<evidence type="ECO:0000313" key="3">
    <source>
        <dbReference type="Proteomes" id="UP000313359"/>
    </source>
</evidence>
<keyword evidence="1" id="KW-0472">Membrane</keyword>
<evidence type="ECO:0000313" key="2">
    <source>
        <dbReference type="EMBL" id="RPD55944.1"/>
    </source>
</evidence>
<accession>A0A5C2RY92</accession>
<dbReference type="EMBL" id="ML122291">
    <property type="protein sequence ID" value="RPD55944.1"/>
    <property type="molecule type" value="Genomic_DNA"/>
</dbReference>
<evidence type="ECO:0000256" key="1">
    <source>
        <dbReference type="SAM" id="Phobius"/>
    </source>
</evidence>
<keyword evidence="1" id="KW-1133">Transmembrane helix</keyword>
<gene>
    <name evidence="2" type="ORF">L227DRAFT_289420</name>
</gene>
<organism evidence="2 3">
    <name type="scientific">Lentinus tigrinus ALCF2SS1-6</name>
    <dbReference type="NCBI Taxonomy" id="1328759"/>
    <lineage>
        <taxon>Eukaryota</taxon>
        <taxon>Fungi</taxon>
        <taxon>Dikarya</taxon>
        <taxon>Basidiomycota</taxon>
        <taxon>Agaricomycotina</taxon>
        <taxon>Agaricomycetes</taxon>
        <taxon>Polyporales</taxon>
        <taxon>Polyporaceae</taxon>
        <taxon>Lentinus</taxon>
    </lineage>
</organism>
<keyword evidence="3" id="KW-1185">Reference proteome</keyword>
<proteinExistence type="predicted"/>
<dbReference type="Proteomes" id="UP000313359">
    <property type="component" value="Unassembled WGS sequence"/>
</dbReference>
<protein>
    <submittedName>
        <fullName evidence="2">Uncharacterized protein</fullName>
    </submittedName>
</protein>
<reference evidence="2" key="1">
    <citation type="journal article" date="2018" name="Genome Biol. Evol.">
        <title>Genomics and development of Lentinus tigrinus, a white-rot wood-decaying mushroom with dimorphic fruiting bodies.</title>
        <authorList>
            <person name="Wu B."/>
            <person name="Xu Z."/>
            <person name="Knudson A."/>
            <person name="Carlson A."/>
            <person name="Chen N."/>
            <person name="Kovaka S."/>
            <person name="LaButti K."/>
            <person name="Lipzen A."/>
            <person name="Pennachio C."/>
            <person name="Riley R."/>
            <person name="Schakwitz W."/>
            <person name="Umezawa K."/>
            <person name="Ohm R.A."/>
            <person name="Grigoriev I.V."/>
            <person name="Nagy L.G."/>
            <person name="Gibbons J."/>
            <person name="Hibbett D."/>
        </authorList>
    </citation>
    <scope>NUCLEOTIDE SEQUENCE [LARGE SCALE GENOMIC DNA]</scope>
    <source>
        <strain evidence="2">ALCF2SS1-6</strain>
    </source>
</reference>
<name>A0A5C2RY92_9APHY</name>